<keyword evidence="5" id="KW-0418">Kinase</keyword>
<accession>A0ABV1NC09</accession>
<dbReference type="SMART" id="SM00091">
    <property type="entry name" value="PAS"/>
    <property type="match status" value="1"/>
</dbReference>
<feature type="domain" description="GGDEF" evidence="11">
    <location>
        <begin position="534"/>
        <end position="667"/>
    </location>
</feature>
<organism evidence="12 13">
    <name type="scientific">Halomonas aquatica</name>
    <dbReference type="NCBI Taxonomy" id="3151123"/>
    <lineage>
        <taxon>Bacteria</taxon>
        <taxon>Pseudomonadati</taxon>
        <taxon>Pseudomonadota</taxon>
        <taxon>Gammaproteobacteria</taxon>
        <taxon>Oceanospirillales</taxon>
        <taxon>Halomonadaceae</taxon>
        <taxon>Halomonas</taxon>
    </lineage>
</organism>
<dbReference type="Pfam" id="PF00990">
    <property type="entry name" value="GGDEF"/>
    <property type="match status" value="1"/>
</dbReference>
<evidence type="ECO:0000256" key="1">
    <source>
        <dbReference type="ARBA" id="ARBA00004370"/>
    </source>
</evidence>
<dbReference type="InterPro" id="IPR035965">
    <property type="entry name" value="PAS-like_dom_sf"/>
</dbReference>
<keyword evidence="2" id="KW-0597">Phosphoprotein</keyword>
<dbReference type="SUPFAM" id="SSF55785">
    <property type="entry name" value="PYP-like sensor domain (PAS domain)"/>
    <property type="match status" value="1"/>
</dbReference>
<dbReference type="InterPro" id="IPR048760">
    <property type="entry name" value="VP0354-like_sensor_dom"/>
</dbReference>
<gene>
    <name evidence="12" type="ORF">ABE960_03550</name>
</gene>
<proteinExistence type="predicted"/>
<feature type="domain" description="PAC" evidence="10">
    <location>
        <begin position="451"/>
        <end position="502"/>
    </location>
</feature>
<evidence type="ECO:0000313" key="12">
    <source>
        <dbReference type="EMBL" id="MEQ6916604.1"/>
    </source>
</evidence>
<keyword evidence="8" id="KW-0472">Membrane</keyword>
<feature type="transmembrane region" description="Helical" evidence="8">
    <location>
        <begin position="346"/>
        <end position="368"/>
    </location>
</feature>
<name>A0ABV1NC09_9GAMM</name>
<keyword evidence="8" id="KW-1133">Transmembrane helix</keyword>
<feature type="transmembrane region" description="Helical" evidence="8">
    <location>
        <begin position="20"/>
        <end position="44"/>
    </location>
</feature>
<evidence type="ECO:0000256" key="5">
    <source>
        <dbReference type="ARBA" id="ARBA00022777"/>
    </source>
</evidence>
<dbReference type="NCBIfam" id="TIGR00254">
    <property type="entry name" value="GGDEF"/>
    <property type="match status" value="1"/>
</dbReference>
<dbReference type="EC" id="2.7.7.65" evidence="12"/>
<keyword evidence="3 12" id="KW-0808">Transferase</keyword>
<comment type="subcellular location">
    <subcellularLocation>
        <location evidence="1">Membrane</location>
    </subcellularLocation>
</comment>
<dbReference type="PROSITE" id="PS50113">
    <property type="entry name" value="PAC"/>
    <property type="match status" value="1"/>
</dbReference>
<evidence type="ECO:0000259" key="10">
    <source>
        <dbReference type="PROSITE" id="PS50113"/>
    </source>
</evidence>
<sequence length="683" mass="76561">MTQAPGRGMHRQTFAHRHLLFRTGAIAGLSALLFTLIVKVVLILTTAQDMDNLKAREKARVETASGVIENQLDTIGRDTFFLSRTPSVKTAVESRNARRRYRVEELFRAFMNTGEIYFQIRLLDKDGAESARVESMDGQTKAIPKSALQNKSDRYYMQDISRLSSREIYLSPMDLNIENFLIEKPYRPTLRAGTPLFDARGSRQGSLVINFDATHLLDRIRQILGGMSQAMLINQQGDWLVGPEDQEWGFMFGKPGGFAQHHPDAWQKMVDNDSGSLHTKDGLLTFTTVNPSSSPYISASSSGSALAYGRSREVRSDDGYFWKVAALVPSDAMPTANLFATPVRTAVYLLGLIVTLTTSATTPWLFMMRREAQRLARREAHRHRQITANLAEGILVIDQEWCIQEVNSEASRLLGWRRDELLGRDAHQVMPDLWEQSEQFQGVTAAGRPYRSDQETFVRRDGSRLPVDMSAAPLREEDDSSAIVIAFSDITEQLHQEQAIWHLAYHDTLTGLPNRRLLVDRLELAIAACHRHERQMALMFLDLDNFKTINDTHGHETGDALLKDVAERLLQVTRETDVVSRQGGDEFVVLLSELNAPEDAAEVARLLLKRLGPPLTVGDATLRIGASIGVSLYPDDGDCADTLMKAADDAMYRAKQAGRNRYCVSGDMPRVLEDETKTHQSDA</sequence>
<dbReference type="Pfam" id="PF21623">
    <property type="entry name" value="HK_sensor_dom_bact"/>
    <property type="match status" value="1"/>
</dbReference>
<dbReference type="EMBL" id="JBEGCJ010000002">
    <property type="protein sequence ID" value="MEQ6916604.1"/>
    <property type="molecule type" value="Genomic_DNA"/>
</dbReference>
<dbReference type="RefSeq" id="WP_349760872.1">
    <property type="nucleotide sequence ID" value="NZ_JBEGCJ010000002.1"/>
</dbReference>
<dbReference type="InterPro" id="IPR043128">
    <property type="entry name" value="Rev_trsase/Diguanyl_cyclase"/>
</dbReference>
<dbReference type="Pfam" id="PF00989">
    <property type="entry name" value="PAS"/>
    <property type="match status" value="1"/>
</dbReference>
<dbReference type="InterPro" id="IPR000160">
    <property type="entry name" value="GGDEF_dom"/>
</dbReference>
<evidence type="ECO:0000256" key="7">
    <source>
        <dbReference type="ARBA" id="ARBA00023012"/>
    </source>
</evidence>
<reference evidence="12 13" key="1">
    <citation type="submission" date="2024-05" db="EMBL/GenBank/DDBJ databases">
        <title>Halomonas sp. SSM6 16S ribosomal RNA gene Genome sequencing and assembly.</title>
        <authorList>
            <person name="Yook S."/>
        </authorList>
    </citation>
    <scope>NUCLEOTIDE SEQUENCE [LARGE SCALE GENOMIC DNA]</scope>
    <source>
        <strain evidence="12 13">SSM6</strain>
    </source>
</reference>
<dbReference type="InterPro" id="IPR013767">
    <property type="entry name" value="PAS_fold"/>
</dbReference>
<evidence type="ECO:0000259" key="11">
    <source>
        <dbReference type="PROSITE" id="PS50887"/>
    </source>
</evidence>
<feature type="domain" description="PAS" evidence="9">
    <location>
        <begin position="379"/>
        <end position="432"/>
    </location>
</feature>
<keyword evidence="6" id="KW-0067">ATP-binding</keyword>
<dbReference type="Gene3D" id="3.30.450.20">
    <property type="entry name" value="PAS domain"/>
    <property type="match status" value="3"/>
</dbReference>
<dbReference type="Proteomes" id="UP001442468">
    <property type="component" value="Unassembled WGS sequence"/>
</dbReference>
<dbReference type="InterPro" id="IPR000700">
    <property type="entry name" value="PAS-assoc_C"/>
</dbReference>
<keyword evidence="7" id="KW-0902">Two-component regulatory system</keyword>
<dbReference type="PANTHER" id="PTHR44757">
    <property type="entry name" value="DIGUANYLATE CYCLASE DGCP"/>
    <property type="match status" value="1"/>
</dbReference>
<evidence type="ECO:0000256" key="8">
    <source>
        <dbReference type="SAM" id="Phobius"/>
    </source>
</evidence>
<keyword evidence="12" id="KW-0548">Nucleotidyltransferase</keyword>
<dbReference type="PROSITE" id="PS50112">
    <property type="entry name" value="PAS"/>
    <property type="match status" value="1"/>
</dbReference>
<comment type="caution">
    <text evidence="12">The sequence shown here is derived from an EMBL/GenBank/DDBJ whole genome shotgun (WGS) entry which is preliminary data.</text>
</comment>
<evidence type="ECO:0000256" key="3">
    <source>
        <dbReference type="ARBA" id="ARBA00022679"/>
    </source>
</evidence>
<evidence type="ECO:0000256" key="4">
    <source>
        <dbReference type="ARBA" id="ARBA00022741"/>
    </source>
</evidence>
<dbReference type="SMART" id="SM00267">
    <property type="entry name" value="GGDEF"/>
    <property type="match status" value="1"/>
</dbReference>
<dbReference type="InterPro" id="IPR029151">
    <property type="entry name" value="Sensor-like_sf"/>
</dbReference>
<protein>
    <submittedName>
        <fullName evidence="12">Sensor domain-containing diguanylate cyclase</fullName>
        <ecNumber evidence="12">2.7.7.65</ecNumber>
    </submittedName>
</protein>
<dbReference type="CDD" id="cd01949">
    <property type="entry name" value="GGDEF"/>
    <property type="match status" value="1"/>
</dbReference>
<dbReference type="GO" id="GO:0052621">
    <property type="term" value="F:diguanylate cyclase activity"/>
    <property type="evidence" value="ECO:0007669"/>
    <property type="project" value="UniProtKB-EC"/>
</dbReference>
<dbReference type="InterPro" id="IPR000014">
    <property type="entry name" value="PAS"/>
</dbReference>
<dbReference type="InterPro" id="IPR052155">
    <property type="entry name" value="Biofilm_reg_signaling"/>
</dbReference>
<dbReference type="Gene3D" id="3.30.70.270">
    <property type="match status" value="1"/>
</dbReference>
<keyword evidence="13" id="KW-1185">Reference proteome</keyword>
<dbReference type="SUPFAM" id="SSF55073">
    <property type="entry name" value="Nucleotide cyclase"/>
    <property type="match status" value="1"/>
</dbReference>
<keyword evidence="8" id="KW-0812">Transmembrane</keyword>
<dbReference type="PROSITE" id="PS50887">
    <property type="entry name" value="GGDEF"/>
    <property type="match status" value="1"/>
</dbReference>
<evidence type="ECO:0000259" key="9">
    <source>
        <dbReference type="PROSITE" id="PS50112"/>
    </source>
</evidence>
<dbReference type="PANTHER" id="PTHR44757:SF2">
    <property type="entry name" value="BIOFILM ARCHITECTURE MAINTENANCE PROTEIN MBAA"/>
    <property type="match status" value="1"/>
</dbReference>
<evidence type="ECO:0000256" key="6">
    <source>
        <dbReference type="ARBA" id="ARBA00022840"/>
    </source>
</evidence>
<dbReference type="NCBIfam" id="TIGR00229">
    <property type="entry name" value="sensory_box"/>
    <property type="match status" value="1"/>
</dbReference>
<evidence type="ECO:0000256" key="2">
    <source>
        <dbReference type="ARBA" id="ARBA00022553"/>
    </source>
</evidence>
<dbReference type="InterPro" id="IPR029787">
    <property type="entry name" value="Nucleotide_cyclase"/>
</dbReference>
<dbReference type="SUPFAM" id="SSF103190">
    <property type="entry name" value="Sensory domain-like"/>
    <property type="match status" value="2"/>
</dbReference>
<evidence type="ECO:0000313" key="13">
    <source>
        <dbReference type="Proteomes" id="UP001442468"/>
    </source>
</evidence>
<keyword evidence="4" id="KW-0547">Nucleotide-binding</keyword>
<dbReference type="CDD" id="cd00130">
    <property type="entry name" value="PAS"/>
    <property type="match status" value="1"/>
</dbReference>